<name>A0A6J1BFA4_9ROSI</name>
<dbReference type="InterPro" id="IPR036875">
    <property type="entry name" value="Znf_CCHC_sf"/>
</dbReference>
<keyword evidence="2" id="KW-1185">Reference proteome</keyword>
<evidence type="ECO:0000313" key="2">
    <source>
        <dbReference type="Proteomes" id="UP000504621"/>
    </source>
</evidence>
<evidence type="ECO:0000313" key="3">
    <source>
        <dbReference type="RefSeq" id="XP_021297975.1"/>
    </source>
</evidence>
<feature type="compositionally biased region" description="Basic and acidic residues" evidence="1">
    <location>
        <begin position="29"/>
        <end position="56"/>
    </location>
</feature>
<reference evidence="3" key="1">
    <citation type="submission" date="2025-08" db="UniProtKB">
        <authorList>
            <consortium name="RefSeq"/>
        </authorList>
    </citation>
    <scope>IDENTIFICATION</scope>
    <source>
        <tissue evidence="3">Leaf</tissue>
    </source>
</reference>
<accession>A0A6J1BFA4</accession>
<gene>
    <name evidence="3" type="primary">LOC110426955</name>
</gene>
<feature type="compositionally biased region" description="Polar residues" evidence="1">
    <location>
        <begin position="8"/>
        <end position="18"/>
    </location>
</feature>
<organism evidence="2 3">
    <name type="scientific">Herrania umbratica</name>
    <dbReference type="NCBI Taxonomy" id="108875"/>
    <lineage>
        <taxon>Eukaryota</taxon>
        <taxon>Viridiplantae</taxon>
        <taxon>Streptophyta</taxon>
        <taxon>Embryophyta</taxon>
        <taxon>Tracheophyta</taxon>
        <taxon>Spermatophyta</taxon>
        <taxon>Magnoliopsida</taxon>
        <taxon>eudicotyledons</taxon>
        <taxon>Gunneridae</taxon>
        <taxon>Pentapetalae</taxon>
        <taxon>rosids</taxon>
        <taxon>malvids</taxon>
        <taxon>Malvales</taxon>
        <taxon>Malvaceae</taxon>
        <taxon>Byttnerioideae</taxon>
        <taxon>Herrania</taxon>
    </lineage>
</organism>
<dbReference type="SUPFAM" id="SSF57756">
    <property type="entry name" value="Retrovirus zinc finger-like domains"/>
    <property type="match status" value="1"/>
</dbReference>
<dbReference type="Proteomes" id="UP000504621">
    <property type="component" value="Unplaced"/>
</dbReference>
<dbReference type="OrthoDB" id="1752081at2759"/>
<dbReference type="GO" id="GO:0008270">
    <property type="term" value="F:zinc ion binding"/>
    <property type="evidence" value="ECO:0007669"/>
    <property type="project" value="InterPro"/>
</dbReference>
<dbReference type="GeneID" id="110426955"/>
<sequence length="171" mass="18881">MSHGARKNSPNVRNQATDSARRGSGLKVGDQRVDRRNKQRDRRSGEGSRPRCSHCDKIGHTRDDCYEIVGYPTDWQRKLKVRGDQARVRSDRGPRTSATLTGTKARAFLAGTETGTPQECSSLVPGLTQAHIQQLIDLLDRQSDNSNGPVVNMASNVNFSGLTLEEAYWSG</sequence>
<dbReference type="PANTHER" id="PTHR34222">
    <property type="entry name" value="GAG_PRE-INTEGRS DOMAIN-CONTAINING PROTEIN"/>
    <property type="match status" value="1"/>
</dbReference>
<proteinExistence type="predicted"/>
<dbReference type="RefSeq" id="XP_021297975.1">
    <property type="nucleotide sequence ID" value="XM_021442300.1"/>
</dbReference>
<protein>
    <submittedName>
        <fullName evidence="3">Uncharacterized protein LOC110426955</fullName>
    </submittedName>
</protein>
<dbReference type="GO" id="GO:0003676">
    <property type="term" value="F:nucleic acid binding"/>
    <property type="evidence" value="ECO:0007669"/>
    <property type="project" value="InterPro"/>
</dbReference>
<dbReference type="PANTHER" id="PTHR34222:SF79">
    <property type="entry name" value="RETROVIRUS-RELATED POL POLYPROTEIN FROM TRANSPOSON TNT 1-94"/>
    <property type="match status" value="1"/>
</dbReference>
<evidence type="ECO:0000256" key="1">
    <source>
        <dbReference type="SAM" id="MobiDB-lite"/>
    </source>
</evidence>
<feature type="region of interest" description="Disordered" evidence="1">
    <location>
        <begin position="1"/>
        <end position="56"/>
    </location>
</feature>
<dbReference type="AlphaFoldDB" id="A0A6J1BFA4"/>